<keyword evidence="2" id="KW-1185">Reference proteome</keyword>
<sequence>MLDDDVSGQWTSLASFGPPQASSFASVQWRELVINCFLKVTNELILSIFPLIRLNKSMKISFPRSTKFIFFHSFFATRFNLLLK</sequence>
<protein>
    <submittedName>
        <fullName evidence="1">Uncharacterized protein</fullName>
    </submittedName>
</protein>
<dbReference type="AlphaFoldDB" id="A0A564XU74"/>
<accession>A0A564XU74</accession>
<name>A0A564XU74_HYMDI</name>
<organism evidence="1 2">
    <name type="scientific">Hymenolepis diminuta</name>
    <name type="common">Rat tapeworm</name>
    <dbReference type="NCBI Taxonomy" id="6216"/>
    <lineage>
        <taxon>Eukaryota</taxon>
        <taxon>Metazoa</taxon>
        <taxon>Spiralia</taxon>
        <taxon>Lophotrochozoa</taxon>
        <taxon>Platyhelminthes</taxon>
        <taxon>Cestoda</taxon>
        <taxon>Eucestoda</taxon>
        <taxon>Cyclophyllidea</taxon>
        <taxon>Hymenolepididae</taxon>
        <taxon>Hymenolepis</taxon>
    </lineage>
</organism>
<dbReference type="Proteomes" id="UP000321570">
    <property type="component" value="Unassembled WGS sequence"/>
</dbReference>
<reference evidence="1 2" key="1">
    <citation type="submission" date="2019-07" db="EMBL/GenBank/DDBJ databases">
        <authorList>
            <person name="Jastrzebski P J."/>
            <person name="Paukszto L."/>
            <person name="Jastrzebski P J."/>
        </authorList>
    </citation>
    <scope>NUCLEOTIDE SEQUENCE [LARGE SCALE GENOMIC DNA]</scope>
    <source>
        <strain evidence="1 2">WMS-il1</strain>
    </source>
</reference>
<evidence type="ECO:0000313" key="1">
    <source>
        <dbReference type="EMBL" id="VUZ38575.1"/>
    </source>
</evidence>
<proteinExistence type="predicted"/>
<dbReference type="EMBL" id="CABIJS010000002">
    <property type="protein sequence ID" value="VUZ38575.1"/>
    <property type="molecule type" value="Genomic_DNA"/>
</dbReference>
<evidence type="ECO:0000313" key="2">
    <source>
        <dbReference type="Proteomes" id="UP000321570"/>
    </source>
</evidence>
<gene>
    <name evidence="1" type="ORF">WMSIL1_LOCUS43</name>
</gene>